<dbReference type="GO" id="GO:0033389">
    <property type="term" value="P:putrescine biosynthetic process from arginine, via agmatine"/>
    <property type="evidence" value="ECO:0007669"/>
    <property type="project" value="TreeGrafter"/>
</dbReference>
<dbReference type="GO" id="GO:0008783">
    <property type="term" value="F:agmatinase activity"/>
    <property type="evidence" value="ECO:0007669"/>
    <property type="project" value="UniProtKB-EC"/>
</dbReference>
<gene>
    <name evidence="4" type="primary">speB</name>
    <name evidence="4" type="ORF">SCFA_300008</name>
</gene>
<evidence type="ECO:0000313" key="4">
    <source>
        <dbReference type="EMBL" id="VFU14696.1"/>
    </source>
</evidence>
<evidence type="ECO:0000256" key="2">
    <source>
        <dbReference type="ARBA" id="ARBA00022723"/>
    </source>
</evidence>
<reference evidence="4" key="1">
    <citation type="submission" date="2019-03" db="EMBL/GenBank/DDBJ databases">
        <authorList>
            <person name="Hao L."/>
        </authorList>
    </citation>
    <scope>NUCLEOTIDE SEQUENCE</scope>
</reference>
<evidence type="ECO:0000256" key="1">
    <source>
        <dbReference type="ARBA" id="ARBA00009227"/>
    </source>
</evidence>
<dbReference type="EMBL" id="CAADRM010000093">
    <property type="protein sequence ID" value="VFU14696.1"/>
    <property type="molecule type" value="Genomic_DNA"/>
</dbReference>
<dbReference type="PANTHER" id="PTHR11358">
    <property type="entry name" value="ARGINASE/AGMATINASE"/>
    <property type="match status" value="1"/>
</dbReference>
<evidence type="ECO:0000256" key="3">
    <source>
        <dbReference type="ARBA" id="ARBA00022801"/>
    </source>
</evidence>
<accession>A0A485LZR1</accession>
<comment type="similarity">
    <text evidence="1">Belongs to the arginase family. Agmatinase subfamily.</text>
</comment>
<dbReference type="PROSITE" id="PS51409">
    <property type="entry name" value="ARGINASE_2"/>
    <property type="match status" value="1"/>
</dbReference>
<dbReference type="InterPro" id="IPR005925">
    <property type="entry name" value="Agmatinase-rel"/>
</dbReference>
<dbReference type="PIRSF" id="PIRSF036979">
    <property type="entry name" value="Arginase"/>
    <property type="match status" value="1"/>
</dbReference>
<dbReference type="InterPro" id="IPR006035">
    <property type="entry name" value="Ureohydrolase"/>
</dbReference>
<sequence length="271" mass="29287">MSRFLAARDQGRICLVGAPFDSTVSYRPGARFGPDEIRKSSQGLETFSPNQEFDLEDCAFMDMGDLELPFGDPSPALAMIEATIGELMDQGKIPFLLGGEHLVSLGAIRAAAGRFPDLRIIHLDAHADLRDDYLGQRLSHASVIRRAVDLLGHDRIRQFGIRSCTREEYPLVKSLAANVPQIIAWAGGSPCYLTCDLDILDPAVFPGTGTPEPGGISFQALCETLVQLIGGLKIAGMDVVELAPNMDTTGISSITAAKIVRECIIALCRSW</sequence>
<dbReference type="CDD" id="cd11593">
    <property type="entry name" value="Agmatinase-like_2"/>
    <property type="match status" value="1"/>
</dbReference>
<proteinExistence type="inferred from homology"/>
<name>A0A485LZR1_9ZZZZ</name>
<dbReference type="GO" id="GO:0046872">
    <property type="term" value="F:metal ion binding"/>
    <property type="evidence" value="ECO:0007669"/>
    <property type="project" value="UniProtKB-KW"/>
</dbReference>
<organism evidence="4">
    <name type="scientific">anaerobic digester metagenome</name>
    <dbReference type="NCBI Taxonomy" id="1263854"/>
    <lineage>
        <taxon>unclassified sequences</taxon>
        <taxon>metagenomes</taxon>
        <taxon>ecological metagenomes</taxon>
    </lineage>
</organism>
<keyword evidence="2" id="KW-0479">Metal-binding</keyword>
<dbReference type="Gene3D" id="3.40.800.10">
    <property type="entry name" value="Ureohydrolase domain"/>
    <property type="match status" value="1"/>
</dbReference>
<protein>
    <submittedName>
        <fullName evidence="4">Agmatinase</fullName>
        <ecNumber evidence="4">3.5.3.11</ecNumber>
    </submittedName>
</protein>
<dbReference type="NCBIfam" id="TIGR01230">
    <property type="entry name" value="agmatinase"/>
    <property type="match status" value="1"/>
</dbReference>
<dbReference type="Pfam" id="PF00491">
    <property type="entry name" value="Arginase"/>
    <property type="match status" value="1"/>
</dbReference>
<dbReference type="PANTHER" id="PTHR11358:SF26">
    <property type="entry name" value="GUANIDINO ACID HYDROLASE, MITOCHONDRIAL"/>
    <property type="match status" value="1"/>
</dbReference>
<dbReference type="AlphaFoldDB" id="A0A485LZR1"/>
<keyword evidence="3 4" id="KW-0378">Hydrolase</keyword>
<dbReference type="InterPro" id="IPR023696">
    <property type="entry name" value="Ureohydrolase_dom_sf"/>
</dbReference>
<dbReference type="SUPFAM" id="SSF52768">
    <property type="entry name" value="Arginase/deacetylase"/>
    <property type="match status" value="1"/>
</dbReference>
<dbReference type="EC" id="3.5.3.11" evidence="4"/>